<evidence type="ECO:0000259" key="6">
    <source>
        <dbReference type="PROSITE" id="PS50011"/>
    </source>
</evidence>
<evidence type="ECO:0000313" key="8">
    <source>
        <dbReference type="Proteomes" id="UP001054902"/>
    </source>
</evidence>
<dbReference type="Proteomes" id="UP001054902">
    <property type="component" value="Unassembled WGS sequence"/>
</dbReference>
<dbReference type="InterPro" id="IPR011009">
    <property type="entry name" value="Kinase-like_dom_sf"/>
</dbReference>
<evidence type="ECO:0000256" key="3">
    <source>
        <dbReference type="ARBA" id="ARBA00022777"/>
    </source>
</evidence>
<dbReference type="Gene3D" id="1.10.510.10">
    <property type="entry name" value="Transferase(Phosphotransferase) domain 1"/>
    <property type="match status" value="1"/>
</dbReference>
<dbReference type="Pfam" id="PF07714">
    <property type="entry name" value="PK_Tyr_Ser-Thr"/>
    <property type="match status" value="1"/>
</dbReference>
<dbReference type="InterPro" id="IPR000719">
    <property type="entry name" value="Prot_kinase_dom"/>
</dbReference>
<feature type="domain" description="Protein kinase" evidence="6">
    <location>
        <begin position="105"/>
        <end position="420"/>
    </location>
</feature>
<dbReference type="PANTHER" id="PTHR44329:SF288">
    <property type="entry name" value="MITOGEN-ACTIVATED PROTEIN KINASE KINASE KINASE 20"/>
    <property type="match status" value="1"/>
</dbReference>
<organism evidence="7 8">
    <name type="scientific">Chaetoceros tenuissimus</name>
    <dbReference type="NCBI Taxonomy" id="426638"/>
    <lineage>
        <taxon>Eukaryota</taxon>
        <taxon>Sar</taxon>
        <taxon>Stramenopiles</taxon>
        <taxon>Ochrophyta</taxon>
        <taxon>Bacillariophyta</taxon>
        <taxon>Coscinodiscophyceae</taxon>
        <taxon>Chaetocerotophycidae</taxon>
        <taxon>Chaetocerotales</taxon>
        <taxon>Chaetocerotaceae</taxon>
        <taxon>Chaetoceros</taxon>
    </lineage>
</organism>
<keyword evidence="3" id="KW-0418">Kinase</keyword>
<dbReference type="InterPro" id="IPR001245">
    <property type="entry name" value="Ser-Thr/Tyr_kinase_cat_dom"/>
</dbReference>
<evidence type="ECO:0000256" key="1">
    <source>
        <dbReference type="ARBA" id="ARBA00022679"/>
    </source>
</evidence>
<protein>
    <recommendedName>
        <fullName evidence="6">Protein kinase domain-containing protein</fullName>
    </recommendedName>
</protein>
<keyword evidence="1" id="KW-0808">Transferase</keyword>
<dbReference type="PROSITE" id="PS50011">
    <property type="entry name" value="PROTEIN_KINASE_DOM"/>
    <property type="match status" value="1"/>
</dbReference>
<dbReference type="Gene3D" id="3.30.200.20">
    <property type="entry name" value="Phosphorylase Kinase, domain 1"/>
    <property type="match status" value="1"/>
</dbReference>
<gene>
    <name evidence="7" type="ORF">CTEN210_11377</name>
</gene>
<keyword evidence="2" id="KW-0547">Nucleotide-binding</keyword>
<evidence type="ECO:0000256" key="5">
    <source>
        <dbReference type="SAM" id="MobiDB-lite"/>
    </source>
</evidence>
<proteinExistence type="predicted"/>
<name>A0AAD3H987_9STRA</name>
<sequence>MIATMPIAEPISHNTPSKQKATSADVIPHCDCQDYRARGIACPCSLEYASKTGKRAVERLVHKSVFFNDTNIAANVELQSQAEAAKGCWKTIAANHVVQLSPENIRVGNLLGRGGFCLVFDAELNMKSLQHGGDYCVKFLRPEIIIERRKFARGIADLAIEAHFLATLNHPHILKIRGVTAGIDLFQPVYPKLTAKPGVEGGYFLLLDKMHTTLDKKIDVEWRQRVEKYNSFLYRTAHDLKGIKRKGIKVERMESALQLAQAMQYLHQHMIVYRDLKPDNIGFDKENNLKLFDFGLAKELKPYKRHEDGTYHLTANTGSRRYMAPEVALRKRYNLSVDVYSFAILLWEIFSLEKPFDGYSEQQHMSFVVQRGFRPKIETLRSWPEGMRTLVQRCWDQDMNKRPQFRDIVSAIVEIKNSFVNSD</sequence>
<evidence type="ECO:0000256" key="4">
    <source>
        <dbReference type="ARBA" id="ARBA00022840"/>
    </source>
</evidence>
<dbReference type="GO" id="GO:0004674">
    <property type="term" value="F:protein serine/threonine kinase activity"/>
    <property type="evidence" value="ECO:0007669"/>
    <property type="project" value="TreeGrafter"/>
</dbReference>
<accession>A0AAD3H987</accession>
<keyword evidence="4" id="KW-0067">ATP-binding</keyword>
<keyword evidence="8" id="KW-1185">Reference proteome</keyword>
<evidence type="ECO:0000256" key="2">
    <source>
        <dbReference type="ARBA" id="ARBA00022741"/>
    </source>
</evidence>
<feature type="region of interest" description="Disordered" evidence="5">
    <location>
        <begin position="1"/>
        <end position="20"/>
    </location>
</feature>
<evidence type="ECO:0000313" key="7">
    <source>
        <dbReference type="EMBL" id="GFH54901.1"/>
    </source>
</evidence>
<dbReference type="EMBL" id="BLLK01000047">
    <property type="protein sequence ID" value="GFH54901.1"/>
    <property type="molecule type" value="Genomic_DNA"/>
</dbReference>
<dbReference type="InterPro" id="IPR051681">
    <property type="entry name" value="Ser/Thr_Kinases-Pseudokinases"/>
</dbReference>
<dbReference type="AlphaFoldDB" id="A0AAD3H987"/>
<dbReference type="PANTHER" id="PTHR44329">
    <property type="entry name" value="SERINE/THREONINE-PROTEIN KINASE TNNI3K-RELATED"/>
    <property type="match status" value="1"/>
</dbReference>
<reference evidence="7 8" key="1">
    <citation type="journal article" date="2021" name="Sci. Rep.">
        <title>The genome of the diatom Chaetoceros tenuissimus carries an ancient integrated fragment of an extant virus.</title>
        <authorList>
            <person name="Hongo Y."/>
            <person name="Kimura K."/>
            <person name="Takaki Y."/>
            <person name="Yoshida Y."/>
            <person name="Baba S."/>
            <person name="Kobayashi G."/>
            <person name="Nagasaki K."/>
            <person name="Hano T."/>
            <person name="Tomaru Y."/>
        </authorList>
    </citation>
    <scope>NUCLEOTIDE SEQUENCE [LARGE SCALE GENOMIC DNA]</scope>
    <source>
        <strain evidence="7 8">NIES-3715</strain>
    </source>
</reference>
<dbReference type="SMART" id="SM00220">
    <property type="entry name" value="S_TKc"/>
    <property type="match status" value="1"/>
</dbReference>
<dbReference type="GO" id="GO:0005524">
    <property type="term" value="F:ATP binding"/>
    <property type="evidence" value="ECO:0007669"/>
    <property type="project" value="UniProtKB-KW"/>
</dbReference>
<comment type="caution">
    <text evidence="7">The sequence shown here is derived from an EMBL/GenBank/DDBJ whole genome shotgun (WGS) entry which is preliminary data.</text>
</comment>
<dbReference type="SUPFAM" id="SSF56112">
    <property type="entry name" value="Protein kinase-like (PK-like)"/>
    <property type="match status" value="1"/>
</dbReference>